<feature type="domain" description="Dendritic cell-specific transmembrane protein-like" evidence="7">
    <location>
        <begin position="659"/>
        <end position="704"/>
    </location>
</feature>
<feature type="region of interest" description="Disordered" evidence="5">
    <location>
        <begin position="809"/>
        <end position="871"/>
    </location>
</feature>
<feature type="domain" description="E3 ubiquitin-protein ligase DCST1-like C-terminal" evidence="8">
    <location>
        <begin position="758"/>
        <end position="804"/>
    </location>
</feature>
<dbReference type="InterPro" id="IPR058842">
    <property type="entry name" value="DCST1_C"/>
</dbReference>
<evidence type="ECO:0000256" key="2">
    <source>
        <dbReference type="ARBA" id="ARBA00022692"/>
    </source>
</evidence>
<reference evidence="10" key="1">
    <citation type="submission" date="2025-08" db="UniProtKB">
        <authorList>
            <consortium name="RefSeq"/>
        </authorList>
    </citation>
    <scope>IDENTIFICATION</scope>
    <source>
        <tissue evidence="10">Blood</tissue>
    </source>
</reference>
<evidence type="ECO:0000259" key="8">
    <source>
        <dbReference type="Pfam" id="PF26037"/>
    </source>
</evidence>
<gene>
    <name evidence="10" type="primary">DCST2</name>
</gene>
<keyword evidence="3 6" id="KW-1133">Transmembrane helix</keyword>
<dbReference type="InterPro" id="IPR051856">
    <property type="entry name" value="CSR-E3_Ligase_Protein"/>
</dbReference>
<dbReference type="Pfam" id="PF26039">
    <property type="entry name" value="Dcst2"/>
    <property type="match status" value="1"/>
</dbReference>
<feature type="transmembrane region" description="Helical" evidence="6">
    <location>
        <begin position="442"/>
        <end position="461"/>
    </location>
</feature>
<feature type="compositionally biased region" description="Acidic residues" evidence="5">
    <location>
        <begin position="811"/>
        <end position="820"/>
    </location>
</feature>
<evidence type="ECO:0000256" key="1">
    <source>
        <dbReference type="ARBA" id="ARBA00004141"/>
    </source>
</evidence>
<evidence type="ECO:0000313" key="10">
    <source>
        <dbReference type="RefSeq" id="XP_053065017.1"/>
    </source>
</evidence>
<keyword evidence="9" id="KW-1185">Reference proteome</keyword>
<proteinExistence type="predicted"/>
<comment type="subcellular location">
    <subcellularLocation>
        <location evidence="1">Membrane</location>
        <topology evidence="1">Multi-pass membrane protein</topology>
    </subcellularLocation>
</comment>
<dbReference type="PANTHER" id="PTHR21041:SF6">
    <property type="entry name" value="DC-STAMP DOMAIN-CONTAINING PROTEIN 2"/>
    <property type="match status" value="1"/>
</dbReference>
<dbReference type="GeneID" id="106988384"/>
<protein>
    <submittedName>
        <fullName evidence="10">DC-STAMP domain-containing protein 2 isoform X1</fullName>
    </submittedName>
</protein>
<evidence type="ECO:0000256" key="5">
    <source>
        <dbReference type="SAM" id="MobiDB-lite"/>
    </source>
</evidence>
<name>A0ABM3P016_ACIJB</name>
<feature type="domain" description="Dendritic cell-specific transmembrane protein-like" evidence="7">
    <location>
        <begin position="474"/>
        <end position="625"/>
    </location>
</feature>
<keyword evidence="2 6" id="KW-0812">Transmembrane</keyword>
<dbReference type="Proteomes" id="UP001652583">
    <property type="component" value="Chromosome E4"/>
</dbReference>
<feature type="compositionally biased region" description="Low complexity" evidence="5">
    <location>
        <begin position="838"/>
        <end position="849"/>
    </location>
</feature>
<accession>A0ABM3P016</accession>
<dbReference type="PANTHER" id="PTHR21041">
    <property type="entry name" value="DENDRITIC CELL-SPECIFIC TRANSMEMBRANE PROTEIN"/>
    <property type="match status" value="1"/>
</dbReference>
<keyword evidence="4 6" id="KW-0472">Membrane</keyword>
<evidence type="ECO:0000256" key="6">
    <source>
        <dbReference type="SAM" id="Phobius"/>
    </source>
</evidence>
<sequence length="871" mass="94978">MTMSLHPLSSHRCPPLWPLRSGPSAAPTACLVCVSRPSALRLGAGDSRPPSPSPVLQLGTRLDPTAMAPVGAEEPSTSRAVVRSVGGFALGLSLATAYGLLELLVEEHSPWACLVGTLTLAAFLGLGMGFSHQVRVTVLLLLPQAFSKQGRALLMVAAFGLVLQGPCANTLHNFTQASKAVACGAELALNQTAEALEQAKQPLVSALNKIKAIAQKAKEVADRVRKFFRSIMDGVKHVARALRNVWYWLLHIGDVCNAELGNPYVKCARVFDGAKDSCMRTVPRAYHLCFVLTPFKLVLCGLASGEREPRLAAGGGGAGGGGRSQRGPAWRSVGKVGSQRPLCAVGPWGRGAVHLPPPPTLSLRVSVVQVFCIIPEYIQPFLRKTIGPPVRHLINRVRQEFEFNVTATHHFSVDLNASRSLSQVALDLQEAVSMKLHRVREALALMGYTAPLLLPLLYLQALCYRYRYLNWLGFDNIYITSRFLLMEDVRSRAGLPTVLPLSAHEARQYIQPGSVLLSRWEQVFYILAVFDLARYLLLVLLLVFLDYAVFWVLDLARHQLQGEIVARSPVAVSITVEGPGYAGKIYRDLVSAFDVLQQSNISVLSPRCVLRPSEPDATGYVVIGIGHTRGGGAPGRGGGADSIQGTRGTLCPGTAAQRDCVPPGIMYGLCFFVTLCGNYVSRLRRVICAWYYPSWEQERISYLYNVLLSRRTSLSAALHRTVRRRAADLGHTSVLRMLARRCSCLAPVVAHLWQEQGYCLGCGQGYDQEDTETFVSCATPGCPGLFCSTCFRLLDNACSVCASPLSHQGDLDPELDSSDEEGPRRWLAAARRQDPEQEWLLRQQLQETLGRTLPSGSSPEVSDLDEEKGPP</sequence>
<dbReference type="Pfam" id="PF26037">
    <property type="entry name" value="zf-RING_DCST1_C"/>
    <property type="match status" value="1"/>
</dbReference>
<feature type="compositionally biased region" description="Acidic residues" evidence="5">
    <location>
        <begin position="862"/>
        <end position="871"/>
    </location>
</feature>
<evidence type="ECO:0000259" key="7">
    <source>
        <dbReference type="Pfam" id="PF07782"/>
    </source>
</evidence>
<evidence type="ECO:0000256" key="3">
    <source>
        <dbReference type="ARBA" id="ARBA00022989"/>
    </source>
</evidence>
<evidence type="ECO:0000313" key="9">
    <source>
        <dbReference type="Proteomes" id="UP001652583"/>
    </source>
</evidence>
<feature type="transmembrane region" description="Helical" evidence="6">
    <location>
        <begin position="532"/>
        <end position="553"/>
    </location>
</feature>
<dbReference type="Pfam" id="PF07782">
    <property type="entry name" value="DC_STAMP"/>
    <property type="match status" value="2"/>
</dbReference>
<dbReference type="InterPro" id="IPR012858">
    <property type="entry name" value="DC_STAMP-like"/>
</dbReference>
<dbReference type="RefSeq" id="XP_053065017.1">
    <property type="nucleotide sequence ID" value="XM_053209042.1"/>
</dbReference>
<organism evidence="9 10">
    <name type="scientific">Acinonyx jubatus</name>
    <name type="common">Cheetah</name>
    <dbReference type="NCBI Taxonomy" id="32536"/>
    <lineage>
        <taxon>Eukaryota</taxon>
        <taxon>Metazoa</taxon>
        <taxon>Chordata</taxon>
        <taxon>Craniata</taxon>
        <taxon>Vertebrata</taxon>
        <taxon>Euteleostomi</taxon>
        <taxon>Mammalia</taxon>
        <taxon>Eutheria</taxon>
        <taxon>Laurasiatheria</taxon>
        <taxon>Carnivora</taxon>
        <taxon>Feliformia</taxon>
        <taxon>Felidae</taxon>
        <taxon>Felinae</taxon>
        <taxon>Acinonyx</taxon>
    </lineage>
</organism>
<evidence type="ECO:0000256" key="4">
    <source>
        <dbReference type="ARBA" id="ARBA00023136"/>
    </source>
</evidence>